<evidence type="ECO:0000313" key="2">
    <source>
        <dbReference type="Proteomes" id="UP001595387"/>
    </source>
</evidence>
<comment type="caution">
    <text evidence="1">The sequence shown here is derived from an EMBL/GenBank/DDBJ whole genome shotgun (WGS) entry which is preliminary data.</text>
</comment>
<reference evidence="2" key="1">
    <citation type="journal article" date="2019" name="Int. J. Syst. Evol. Microbiol.">
        <title>The Global Catalogue of Microorganisms (GCM) 10K type strain sequencing project: providing services to taxonomists for standard genome sequencing and annotation.</title>
        <authorList>
            <consortium name="The Broad Institute Genomics Platform"/>
            <consortium name="The Broad Institute Genome Sequencing Center for Infectious Disease"/>
            <person name="Wu L."/>
            <person name="Ma J."/>
        </authorList>
    </citation>
    <scope>NUCLEOTIDE SEQUENCE [LARGE SCALE GENOMIC DNA]</scope>
    <source>
        <strain evidence="2">KCTC 13193</strain>
    </source>
</reference>
<name>A0ABV7A4I8_9BACI</name>
<sequence length="110" mass="12956">MKATGFIRGYMAKNLDEEKFLHHVVGVIEQQLQEWDETYKVDIFKSEDYTVSVQQKTHISEITISPSQLTSLQLQSPFSLDRYIWTKLKEHGVTFKDENGYGNYLDFVFR</sequence>
<organism evidence="1 2">
    <name type="scientific">Virgibacillus sediminis</name>
    <dbReference type="NCBI Taxonomy" id="202260"/>
    <lineage>
        <taxon>Bacteria</taxon>
        <taxon>Bacillati</taxon>
        <taxon>Bacillota</taxon>
        <taxon>Bacilli</taxon>
        <taxon>Bacillales</taxon>
        <taxon>Bacillaceae</taxon>
        <taxon>Virgibacillus</taxon>
    </lineage>
</organism>
<protein>
    <submittedName>
        <fullName evidence="1">Uncharacterized protein</fullName>
    </submittedName>
</protein>
<proteinExistence type="predicted"/>
<evidence type="ECO:0000313" key="1">
    <source>
        <dbReference type="EMBL" id="MFC2947987.1"/>
    </source>
</evidence>
<dbReference type="RefSeq" id="WP_390304455.1">
    <property type="nucleotide sequence ID" value="NZ_JBHRRZ010000012.1"/>
</dbReference>
<gene>
    <name evidence="1" type="ORF">ACFODW_06475</name>
</gene>
<dbReference type="EMBL" id="JBHRRZ010000012">
    <property type="protein sequence ID" value="MFC2947987.1"/>
    <property type="molecule type" value="Genomic_DNA"/>
</dbReference>
<keyword evidence="2" id="KW-1185">Reference proteome</keyword>
<dbReference type="Proteomes" id="UP001595387">
    <property type="component" value="Unassembled WGS sequence"/>
</dbReference>
<accession>A0ABV7A4I8</accession>